<sequence>MKKLFCIVFVFMCILVGCRSTPTRNTNLTVTLNDSLYWKKTSGDSLIKIPGSYVPLVVLPDKLDVGEKKEEKKGQATVSVEKQEDGTLLVTASCDSLELKIQVLTEELTKVNKQNSELQEQVKAAPNKLRLIFCSLGAGFLFGLSLALIILIKTIRK</sequence>
<organism evidence="3">
    <name type="scientific">Siphoviridae sp. ctxc31</name>
    <dbReference type="NCBI Taxonomy" id="2826520"/>
    <lineage>
        <taxon>Viruses</taxon>
        <taxon>Duplodnaviria</taxon>
        <taxon>Heunggongvirae</taxon>
        <taxon>Uroviricota</taxon>
        <taxon>Caudoviricetes</taxon>
    </lineage>
</organism>
<proteinExistence type="predicted"/>
<keyword evidence="2" id="KW-1133">Transmembrane helix</keyword>
<dbReference type="EMBL" id="BK014938">
    <property type="protein sequence ID" value="DAD83533.1"/>
    <property type="molecule type" value="Genomic_DNA"/>
</dbReference>
<feature type="transmembrane region" description="Helical" evidence="2">
    <location>
        <begin position="129"/>
        <end position="152"/>
    </location>
</feature>
<keyword evidence="2" id="KW-0812">Transmembrane</keyword>
<feature type="coiled-coil region" evidence="1">
    <location>
        <begin position="94"/>
        <end position="121"/>
    </location>
</feature>
<reference evidence="3" key="1">
    <citation type="journal article" date="2021" name="Proc. Natl. Acad. Sci. U.S.A.">
        <title>A Catalog of Tens of Thousands of Viruses from Human Metagenomes Reveals Hidden Associations with Chronic Diseases.</title>
        <authorList>
            <person name="Tisza M.J."/>
            <person name="Buck C.B."/>
        </authorList>
    </citation>
    <scope>NUCLEOTIDE SEQUENCE</scope>
    <source>
        <strain evidence="3">Ctxc31</strain>
    </source>
</reference>
<protein>
    <submittedName>
        <fullName evidence="3">TRAF PROTEIN, TRAO PROTEIN, TRAN ADHESION, BACTERIAL SECRETION.5A</fullName>
    </submittedName>
</protein>
<evidence type="ECO:0000256" key="1">
    <source>
        <dbReference type="SAM" id="Coils"/>
    </source>
</evidence>
<evidence type="ECO:0000256" key="2">
    <source>
        <dbReference type="SAM" id="Phobius"/>
    </source>
</evidence>
<name>A0A8S5MMD2_9CAUD</name>
<accession>A0A8S5MMD2</accession>
<evidence type="ECO:0000313" key="3">
    <source>
        <dbReference type="EMBL" id="DAD83533.1"/>
    </source>
</evidence>
<keyword evidence="2" id="KW-0472">Membrane</keyword>
<keyword evidence="1" id="KW-0175">Coiled coil</keyword>
<dbReference type="PROSITE" id="PS51257">
    <property type="entry name" value="PROKAR_LIPOPROTEIN"/>
    <property type="match status" value="1"/>
</dbReference>